<dbReference type="PANTHER" id="PTHR47893">
    <property type="entry name" value="REGULATORY PROTEIN PCHR"/>
    <property type="match status" value="1"/>
</dbReference>
<dbReference type="InterPro" id="IPR009057">
    <property type="entry name" value="Homeodomain-like_sf"/>
</dbReference>
<feature type="domain" description="HTH araC/xylS-type" evidence="4">
    <location>
        <begin position="219"/>
        <end position="317"/>
    </location>
</feature>
<dbReference type="PRINTS" id="PR00032">
    <property type="entry name" value="HTHARAC"/>
</dbReference>
<keyword evidence="3" id="KW-0804">Transcription</keyword>
<evidence type="ECO:0000259" key="4">
    <source>
        <dbReference type="PROSITE" id="PS01124"/>
    </source>
</evidence>
<evidence type="ECO:0000256" key="2">
    <source>
        <dbReference type="ARBA" id="ARBA00023125"/>
    </source>
</evidence>
<dbReference type="EMBL" id="CACRSL010000003">
    <property type="protein sequence ID" value="VYS78509.1"/>
    <property type="molecule type" value="Genomic_DNA"/>
</dbReference>
<protein>
    <submittedName>
        <fullName evidence="5">Arabinose operon regulatory protein</fullName>
    </submittedName>
</protein>
<dbReference type="PROSITE" id="PS00041">
    <property type="entry name" value="HTH_ARAC_FAMILY_1"/>
    <property type="match status" value="1"/>
</dbReference>
<dbReference type="SUPFAM" id="SSF46689">
    <property type="entry name" value="Homeodomain-like"/>
    <property type="match status" value="2"/>
</dbReference>
<dbReference type="AlphaFoldDB" id="A0A6N2RDX8"/>
<sequence>MHWEYAKVLPLFVSIENAVLQSDGGMLCQLSCEEGSAQMELFSVLPGVFFLDYKMDTHSCSSMKPVDCPWVEISYCSSGRMECRMQDGCCLYMGEGEVFLSRVRNHSQRMDFPLGHYRGLSILVDEEELMDHLPVALQEAGVSLPKLFQRLFAEDDCCLIHRGEEVERVFSGLSSAPPLARQAYLQLKAQEFLLYLSFWEGIGGKKQRAFPPEQVEIAKRVQQRLTQDLREPITIEQLAQEFNISATALKSCFKGVYGMPIAAYRKDWRMRRAALLLEKEGMTVAQAAHMVGYENQSKFAAAFKESMGDSPLEYRRKSKEEIPRG</sequence>
<dbReference type="InterPro" id="IPR018060">
    <property type="entry name" value="HTH_AraC"/>
</dbReference>
<keyword evidence="1" id="KW-0805">Transcription regulation</keyword>
<dbReference type="GO" id="GO:0003700">
    <property type="term" value="F:DNA-binding transcription factor activity"/>
    <property type="evidence" value="ECO:0007669"/>
    <property type="project" value="InterPro"/>
</dbReference>
<dbReference type="InterPro" id="IPR020449">
    <property type="entry name" value="Tscrpt_reg_AraC-type_HTH"/>
</dbReference>
<dbReference type="GO" id="GO:0043565">
    <property type="term" value="F:sequence-specific DNA binding"/>
    <property type="evidence" value="ECO:0007669"/>
    <property type="project" value="InterPro"/>
</dbReference>
<proteinExistence type="predicted"/>
<reference evidence="5" key="1">
    <citation type="submission" date="2019-11" db="EMBL/GenBank/DDBJ databases">
        <authorList>
            <person name="Feng L."/>
        </authorList>
    </citation>
    <scope>NUCLEOTIDE SEQUENCE</scope>
    <source>
        <strain evidence="5">AundefinedLFYP135</strain>
    </source>
</reference>
<dbReference type="PANTHER" id="PTHR47893:SF1">
    <property type="entry name" value="REGULATORY PROTEIN PCHR"/>
    <property type="match status" value="1"/>
</dbReference>
<dbReference type="InterPro" id="IPR053142">
    <property type="entry name" value="PchR_regulatory_protein"/>
</dbReference>
<name>A0A6N2RDX8_9FIRM</name>
<evidence type="ECO:0000256" key="3">
    <source>
        <dbReference type="ARBA" id="ARBA00023163"/>
    </source>
</evidence>
<dbReference type="Gene3D" id="1.10.10.60">
    <property type="entry name" value="Homeodomain-like"/>
    <property type="match status" value="2"/>
</dbReference>
<gene>
    <name evidence="5" type="primary">araC</name>
    <name evidence="5" type="ORF">AULFYP135_00356</name>
</gene>
<dbReference type="PROSITE" id="PS01124">
    <property type="entry name" value="HTH_ARAC_FAMILY_2"/>
    <property type="match status" value="1"/>
</dbReference>
<keyword evidence="2" id="KW-0238">DNA-binding</keyword>
<dbReference type="SMART" id="SM00342">
    <property type="entry name" value="HTH_ARAC"/>
    <property type="match status" value="1"/>
</dbReference>
<accession>A0A6N2RDX8</accession>
<evidence type="ECO:0000313" key="5">
    <source>
        <dbReference type="EMBL" id="VYS78509.1"/>
    </source>
</evidence>
<dbReference type="Pfam" id="PF12833">
    <property type="entry name" value="HTH_18"/>
    <property type="match status" value="1"/>
</dbReference>
<organism evidence="5">
    <name type="scientific">uncultured Anaerotruncus sp</name>
    <dbReference type="NCBI Taxonomy" id="905011"/>
    <lineage>
        <taxon>Bacteria</taxon>
        <taxon>Bacillati</taxon>
        <taxon>Bacillota</taxon>
        <taxon>Clostridia</taxon>
        <taxon>Eubacteriales</taxon>
        <taxon>Oscillospiraceae</taxon>
        <taxon>Anaerotruncus</taxon>
        <taxon>environmental samples</taxon>
    </lineage>
</organism>
<evidence type="ECO:0000256" key="1">
    <source>
        <dbReference type="ARBA" id="ARBA00023015"/>
    </source>
</evidence>
<dbReference type="InterPro" id="IPR018062">
    <property type="entry name" value="HTH_AraC-typ_CS"/>
</dbReference>